<feature type="region of interest" description="Disordered" evidence="1">
    <location>
        <begin position="51"/>
        <end position="100"/>
    </location>
</feature>
<dbReference type="EMBL" id="BGPR01047092">
    <property type="protein sequence ID" value="GBO24094.1"/>
    <property type="molecule type" value="Genomic_DNA"/>
</dbReference>
<proteinExistence type="predicted"/>
<comment type="caution">
    <text evidence="2">The sequence shown here is derived from an EMBL/GenBank/DDBJ whole genome shotgun (WGS) entry which is preliminary data.</text>
</comment>
<organism evidence="2 3">
    <name type="scientific">Araneus ventricosus</name>
    <name type="common">Orbweaver spider</name>
    <name type="synonym">Epeira ventricosa</name>
    <dbReference type="NCBI Taxonomy" id="182803"/>
    <lineage>
        <taxon>Eukaryota</taxon>
        <taxon>Metazoa</taxon>
        <taxon>Ecdysozoa</taxon>
        <taxon>Arthropoda</taxon>
        <taxon>Chelicerata</taxon>
        <taxon>Arachnida</taxon>
        <taxon>Araneae</taxon>
        <taxon>Araneomorphae</taxon>
        <taxon>Entelegynae</taxon>
        <taxon>Araneoidea</taxon>
        <taxon>Araneidae</taxon>
        <taxon>Araneus</taxon>
    </lineage>
</organism>
<gene>
    <name evidence="2" type="ORF">AVEN_267234_1</name>
</gene>
<evidence type="ECO:0000313" key="2">
    <source>
        <dbReference type="EMBL" id="GBO24094.1"/>
    </source>
</evidence>
<dbReference type="AlphaFoldDB" id="A0A4Y2VIF1"/>
<evidence type="ECO:0000313" key="3">
    <source>
        <dbReference type="Proteomes" id="UP000499080"/>
    </source>
</evidence>
<protein>
    <submittedName>
        <fullName evidence="2">Uncharacterized protein</fullName>
    </submittedName>
</protein>
<feature type="compositionally biased region" description="Acidic residues" evidence="1">
    <location>
        <begin position="89"/>
        <end position="100"/>
    </location>
</feature>
<sequence length="100" mass="12052">MKQRKAKNKLYADGHKDVAIFFPEIVEEQASETETELDERKEIEPRKKIVEEISQASETRTEPMTERRYHEEKSTKDLNKEIDKMETQDEREEDEEIFFD</sequence>
<evidence type="ECO:0000256" key="1">
    <source>
        <dbReference type="SAM" id="MobiDB-lite"/>
    </source>
</evidence>
<accession>A0A4Y2VIF1</accession>
<feature type="compositionally biased region" description="Basic and acidic residues" evidence="1">
    <location>
        <begin position="59"/>
        <end position="88"/>
    </location>
</feature>
<reference evidence="2 3" key="1">
    <citation type="journal article" date="2019" name="Sci. Rep.">
        <title>Orb-weaving spider Araneus ventricosus genome elucidates the spidroin gene catalogue.</title>
        <authorList>
            <person name="Kono N."/>
            <person name="Nakamura H."/>
            <person name="Ohtoshi R."/>
            <person name="Moran D.A.P."/>
            <person name="Shinohara A."/>
            <person name="Yoshida Y."/>
            <person name="Fujiwara M."/>
            <person name="Mori M."/>
            <person name="Tomita M."/>
            <person name="Arakawa K."/>
        </authorList>
    </citation>
    <scope>NUCLEOTIDE SEQUENCE [LARGE SCALE GENOMIC DNA]</scope>
</reference>
<keyword evidence="3" id="KW-1185">Reference proteome</keyword>
<dbReference type="Proteomes" id="UP000499080">
    <property type="component" value="Unassembled WGS sequence"/>
</dbReference>
<name>A0A4Y2VIF1_ARAVE</name>